<evidence type="ECO:0000256" key="1">
    <source>
        <dbReference type="SAM" id="Phobius"/>
    </source>
</evidence>
<feature type="transmembrane region" description="Helical" evidence="1">
    <location>
        <begin position="62"/>
        <end position="81"/>
    </location>
</feature>
<reference evidence="2" key="1">
    <citation type="submission" date="2019-01" db="EMBL/GenBank/DDBJ databases">
        <title>Draft genome sequences of three monokaryotic isolates of the white-rot basidiomycete fungus Dichomitus squalens.</title>
        <authorList>
            <consortium name="DOE Joint Genome Institute"/>
            <person name="Lopez S.C."/>
            <person name="Andreopoulos B."/>
            <person name="Pangilinan J."/>
            <person name="Lipzen A."/>
            <person name="Riley R."/>
            <person name="Ahrendt S."/>
            <person name="Ng V."/>
            <person name="Barry K."/>
            <person name="Daum C."/>
            <person name="Grigoriev I.V."/>
            <person name="Hilden K.S."/>
            <person name="Makela M.R."/>
            <person name="de Vries R.P."/>
        </authorList>
    </citation>
    <scope>NUCLEOTIDE SEQUENCE [LARGE SCALE GENOMIC DNA]</scope>
    <source>
        <strain evidence="2">OM18370.1</strain>
    </source>
</reference>
<dbReference type="OrthoDB" id="2756044at2759"/>
<evidence type="ECO:0000313" key="2">
    <source>
        <dbReference type="EMBL" id="TBU21813.1"/>
    </source>
</evidence>
<accession>A0A4V2JYN4</accession>
<dbReference type="EMBL" id="ML143574">
    <property type="protein sequence ID" value="TBU21813.1"/>
    <property type="molecule type" value="Genomic_DNA"/>
</dbReference>
<dbReference type="Proteomes" id="UP000292957">
    <property type="component" value="Unassembled WGS sequence"/>
</dbReference>
<dbReference type="AlphaFoldDB" id="A0A4V2JYN4"/>
<keyword evidence="1" id="KW-0812">Transmembrane</keyword>
<sequence>MSSNTTAAPATLALPPGLVPLSLVQEELKWLLLETIYSAFLVPIAVVLFFFSTPHLRRQPTFILNVCAIALGIAQGGIGIANSVNALVLNLSATPTAAIASVYLFLLVPFCVQAILVLRVLAAYPPKSLPPSRRLVIYGPIIIFKLARIANLIYMAVRLEQLIQAGGGLSSNSVFTVSQAVWTLPSAKAEWFLQLFDDMYASTLFILRLRKGTGMLGRQPTVERLHTTSAKSTYLQRLKTLFWIAVFNFVFPIIFNIAVLILAFRDSNFLDGSYIIYTNNYVEIIGVLLATIWAAGSHKDDGDNSSGLLGSSQTAGSHGNIHLVKMTSSSTFQVSESVDAKV</sequence>
<feature type="transmembrane region" description="Helical" evidence="1">
    <location>
        <begin position="101"/>
        <end position="123"/>
    </location>
</feature>
<feature type="transmembrane region" description="Helical" evidence="1">
    <location>
        <begin position="30"/>
        <end position="50"/>
    </location>
</feature>
<gene>
    <name evidence="2" type="ORF">BD311DRAFT_811972</name>
</gene>
<keyword evidence="1" id="KW-1133">Transmembrane helix</keyword>
<name>A0A4V2JYN4_9APHY</name>
<protein>
    <recommendedName>
        <fullName evidence="3">G-protein coupled receptors family 1 profile domain-containing protein</fullName>
    </recommendedName>
</protein>
<keyword evidence="1" id="KW-0472">Membrane</keyword>
<feature type="transmembrane region" description="Helical" evidence="1">
    <location>
        <begin position="274"/>
        <end position="295"/>
    </location>
</feature>
<feature type="transmembrane region" description="Helical" evidence="1">
    <location>
        <begin position="241"/>
        <end position="262"/>
    </location>
</feature>
<organism evidence="2">
    <name type="scientific">Dichomitus squalens</name>
    <dbReference type="NCBI Taxonomy" id="114155"/>
    <lineage>
        <taxon>Eukaryota</taxon>
        <taxon>Fungi</taxon>
        <taxon>Dikarya</taxon>
        <taxon>Basidiomycota</taxon>
        <taxon>Agaricomycotina</taxon>
        <taxon>Agaricomycetes</taxon>
        <taxon>Polyporales</taxon>
        <taxon>Polyporaceae</taxon>
        <taxon>Dichomitus</taxon>
    </lineage>
</organism>
<proteinExistence type="predicted"/>
<evidence type="ECO:0008006" key="3">
    <source>
        <dbReference type="Google" id="ProtNLM"/>
    </source>
</evidence>